<evidence type="ECO:0000313" key="2">
    <source>
        <dbReference type="EMBL" id="OGN14737.1"/>
    </source>
</evidence>
<dbReference type="EMBL" id="MGJV01000021">
    <property type="protein sequence ID" value="OGN14737.1"/>
    <property type="molecule type" value="Genomic_DNA"/>
</dbReference>
<name>A0A1F8FNG2_9BACT</name>
<feature type="compositionally biased region" description="Polar residues" evidence="1">
    <location>
        <begin position="11"/>
        <end position="24"/>
    </location>
</feature>
<accession>A0A1F8FNG2</accession>
<protein>
    <submittedName>
        <fullName evidence="2">Uncharacterized protein</fullName>
    </submittedName>
</protein>
<reference evidence="2 3" key="1">
    <citation type="journal article" date="2016" name="Nat. Commun.">
        <title>Thousands of microbial genomes shed light on interconnected biogeochemical processes in an aquifer system.</title>
        <authorList>
            <person name="Anantharaman K."/>
            <person name="Brown C.T."/>
            <person name="Hug L.A."/>
            <person name="Sharon I."/>
            <person name="Castelle C.J."/>
            <person name="Probst A.J."/>
            <person name="Thomas B.C."/>
            <person name="Singh A."/>
            <person name="Wilkins M.J."/>
            <person name="Karaoz U."/>
            <person name="Brodie E.L."/>
            <person name="Williams K.H."/>
            <person name="Hubbard S.S."/>
            <person name="Banfield J.F."/>
        </authorList>
    </citation>
    <scope>NUCLEOTIDE SEQUENCE [LARGE SCALE GENOMIC DNA]</scope>
</reference>
<feature type="region of interest" description="Disordered" evidence="1">
    <location>
        <begin position="1"/>
        <end position="24"/>
    </location>
</feature>
<evidence type="ECO:0000256" key="1">
    <source>
        <dbReference type="SAM" id="MobiDB-lite"/>
    </source>
</evidence>
<dbReference type="Proteomes" id="UP000176581">
    <property type="component" value="Unassembled WGS sequence"/>
</dbReference>
<dbReference type="AlphaFoldDB" id="A0A1F8FNG2"/>
<proteinExistence type="predicted"/>
<organism evidence="2 3">
    <name type="scientific">Candidatus Yanofskybacteria bacterium RIFCSPHIGHO2_02_FULL_43_22</name>
    <dbReference type="NCBI Taxonomy" id="1802681"/>
    <lineage>
        <taxon>Bacteria</taxon>
        <taxon>Candidatus Yanofskyibacteriota</taxon>
    </lineage>
</organism>
<sequence>MANREARVSGPSDSENSSPNQWAAVSAAHQMTDNFSESHISVYIYNQVRTQTIINTRSSKMR</sequence>
<evidence type="ECO:0000313" key="3">
    <source>
        <dbReference type="Proteomes" id="UP000176581"/>
    </source>
</evidence>
<gene>
    <name evidence="2" type="ORF">A3J47_00970</name>
</gene>
<comment type="caution">
    <text evidence="2">The sequence shown here is derived from an EMBL/GenBank/DDBJ whole genome shotgun (WGS) entry which is preliminary data.</text>
</comment>